<evidence type="ECO:0000313" key="3">
    <source>
        <dbReference type="Proteomes" id="UP000322234"/>
    </source>
</evidence>
<dbReference type="Proteomes" id="UP000322234">
    <property type="component" value="Unassembled WGS sequence"/>
</dbReference>
<comment type="caution">
    <text evidence="2">The sequence shown here is derived from an EMBL/GenBank/DDBJ whole genome shotgun (WGS) entry which is preliminary data.</text>
</comment>
<dbReference type="AlphaFoldDB" id="A0A6B0R4N2"/>
<sequence length="141" mass="15611">MRLLGDLDMVPHATSRLPSQETQLPDSSLSDETAGLRGKGKRQGTRHMFHILVLPRALENEKGSRRFGSEALFNTFSICSCLEAIDKYVPLCSKYGNSEYKQKIEDCFEADVASAEPSPNAGSRQPSPAEGERFLLLTVTY</sequence>
<feature type="region of interest" description="Disordered" evidence="1">
    <location>
        <begin position="12"/>
        <end position="43"/>
    </location>
</feature>
<organism evidence="2 3">
    <name type="scientific">Bos mutus</name>
    <name type="common">wild yak</name>
    <dbReference type="NCBI Taxonomy" id="72004"/>
    <lineage>
        <taxon>Eukaryota</taxon>
        <taxon>Metazoa</taxon>
        <taxon>Chordata</taxon>
        <taxon>Craniata</taxon>
        <taxon>Vertebrata</taxon>
        <taxon>Euteleostomi</taxon>
        <taxon>Mammalia</taxon>
        <taxon>Eutheria</taxon>
        <taxon>Laurasiatheria</taxon>
        <taxon>Artiodactyla</taxon>
        <taxon>Ruminantia</taxon>
        <taxon>Pecora</taxon>
        <taxon>Bovidae</taxon>
        <taxon>Bovinae</taxon>
        <taxon>Bos</taxon>
    </lineage>
</organism>
<evidence type="ECO:0000256" key="1">
    <source>
        <dbReference type="SAM" id="MobiDB-lite"/>
    </source>
</evidence>
<protein>
    <submittedName>
        <fullName evidence="2">Uncharacterized protein</fullName>
    </submittedName>
</protein>
<dbReference type="EMBL" id="VBQZ03000022">
    <property type="protein sequence ID" value="MXQ84795.1"/>
    <property type="molecule type" value="Genomic_DNA"/>
</dbReference>
<gene>
    <name evidence="2" type="ORF">E5288_WYG016811</name>
</gene>
<proteinExistence type="predicted"/>
<feature type="compositionally biased region" description="Polar residues" evidence="1">
    <location>
        <begin position="16"/>
        <end position="31"/>
    </location>
</feature>
<evidence type="ECO:0000313" key="2">
    <source>
        <dbReference type="EMBL" id="MXQ84795.1"/>
    </source>
</evidence>
<name>A0A6B0R4N2_9CETA</name>
<keyword evidence="3" id="KW-1185">Reference proteome</keyword>
<accession>A0A6B0R4N2</accession>
<reference evidence="2" key="1">
    <citation type="submission" date="2019-10" db="EMBL/GenBank/DDBJ databases">
        <title>The sequence and de novo assembly of the wild yak genome.</title>
        <authorList>
            <person name="Liu Y."/>
        </authorList>
    </citation>
    <scope>NUCLEOTIDE SEQUENCE [LARGE SCALE GENOMIC DNA]</scope>
    <source>
        <strain evidence="2">WY2019</strain>
    </source>
</reference>